<gene>
    <name evidence="3" type="ORF">TVAG_191470</name>
</gene>
<dbReference type="VEuPathDB" id="TrichDB:TVAGG3_0976460"/>
<dbReference type="SMR" id="A2EQK3"/>
<evidence type="ECO:0000256" key="1">
    <source>
        <dbReference type="SAM" id="Coils"/>
    </source>
</evidence>
<reference evidence="3" key="1">
    <citation type="submission" date="2006-10" db="EMBL/GenBank/DDBJ databases">
        <authorList>
            <person name="Amadeo P."/>
            <person name="Zhao Q."/>
            <person name="Wortman J."/>
            <person name="Fraser-Liggett C."/>
            <person name="Carlton J."/>
        </authorList>
    </citation>
    <scope>NUCLEOTIDE SEQUENCE</scope>
    <source>
        <strain evidence="3">G3</strain>
    </source>
</reference>
<dbReference type="RefSeq" id="XP_001317273.1">
    <property type="nucleotide sequence ID" value="XM_001317238.1"/>
</dbReference>
<dbReference type="InParanoid" id="A2EQK3"/>
<dbReference type="EMBL" id="DS113458">
    <property type="protein sequence ID" value="EAY05050.1"/>
    <property type="molecule type" value="Genomic_DNA"/>
</dbReference>
<reference evidence="3" key="2">
    <citation type="journal article" date="2007" name="Science">
        <title>Draft genome sequence of the sexually transmitted pathogen Trichomonas vaginalis.</title>
        <authorList>
            <person name="Carlton J.M."/>
            <person name="Hirt R.P."/>
            <person name="Silva J.C."/>
            <person name="Delcher A.L."/>
            <person name="Schatz M."/>
            <person name="Zhao Q."/>
            <person name="Wortman J.R."/>
            <person name="Bidwell S.L."/>
            <person name="Alsmark U.C.M."/>
            <person name="Besteiro S."/>
            <person name="Sicheritz-Ponten T."/>
            <person name="Noel C.J."/>
            <person name="Dacks J.B."/>
            <person name="Foster P.G."/>
            <person name="Simillion C."/>
            <person name="Van de Peer Y."/>
            <person name="Miranda-Saavedra D."/>
            <person name="Barton G.J."/>
            <person name="Westrop G.D."/>
            <person name="Mueller S."/>
            <person name="Dessi D."/>
            <person name="Fiori P.L."/>
            <person name="Ren Q."/>
            <person name="Paulsen I."/>
            <person name="Zhang H."/>
            <person name="Bastida-Corcuera F.D."/>
            <person name="Simoes-Barbosa A."/>
            <person name="Brown M.T."/>
            <person name="Hayes R.D."/>
            <person name="Mukherjee M."/>
            <person name="Okumura C.Y."/>
            <person name="Schneider R."/>
            <person name="Smith A.J."/>
            <person name="Vanacova S."/>
            <person name="Villalvazo M."/>
            <person name="Haas B.J."/>
            <person name="Pertea M."/>
            <person name="Feldblyum T.V."/>
            <person name="Utterback T.R."/>
            <person name="Shu C.L."/>
            <person name="Osoegawa K."/>
            <person name="de Jong P.J."/>
            <person name="Hrdy I."/>
            <person name="Horvathova L."/>
            <person name="Zubacova Z."/>
            <person name="Dolezal P."/>
            <person name="Malik S.B."/>
            <person name="Logsdon J.M. Jr."/>
            <person name="Henze K."/>
            <person name="Gupta A."/>
            <person name="Wang C.C."/>
            <person name="Dunne R.L."/>
            <person name="Upcroft J.A."/>
            <person name="Upcroft P."/>
            <person name="White O."/>
            <person name="Salzberg S.L."/>
            <person name="Tang P."/>
            <person name="Chiu C.-H."/>
            <person name="Lee Y.-S."/>
            <person name="Embley T.M."/>
            <person name="Coombs G.H."/>
            <person name="Mottram J.C."/>
            <person name="Tachezy J."/>
            <person name="Fraser-Liggett C.M."/>
            <person name="Johnson P.J."/>
        </authorList>
    </citation>
    <scope>NUCLEOTIDE SEQUENCE [LARGE SCALE GENOMIC DNA]</scope>
    <source>
        <strain evidence="3">G3</strain>
    </source>
</reference>
<keyword evidence="1" id="KW-0175">Coiled coil</keyword>
<feature type="compositionally biased region" description="Low complexity" evidence="2">
    <location>
        <begin position="236"/>
        <end position="254"/>
    </location>
</feature>
<dbReference type="KEGG" id="tva:4762915"/>
<keyword evidence="4" id="KW-1185">Reference proteome</keyword>
<protein>
    <submittedName>
        <fullName evidence="3">Uncharacterized protein</fullName>
    </submittedName>
</protein>
<feature type="coiled-coil region" evidence="1">
    <location>
        <begin position="139"/>
        <end position="187"/>
    </location>
</feature>
<name>A2EQK3_TRIV3</name>
<feature type="region of interest" description="Disordered" evidence="2">
    <location>
        <begin position="236"/>
        <end position="320"/>
    </location>
</feature>
<sequence>MEEDNSVDLDLDLSNKNISLHNIGLSDSYEFNEEEPDNENSKINHTNDQLTKIEDISIQKYDQLLHELTNNSKNEEDSTKIYPKEDDLMEICLTISKIASSTIKTTEIPSDKLDQKNFIVNIVQQLVNLVQNPTQSPQYLELLAKNKNKKIQLAKLQQKYDFLYEEVNRYKNEVRKISESVDSKKETQIDQKIQQIADLVELQKKTQKKLLRETKHLHYTESIQPEVYEPKTKSIQIQNQISESESSSEAINISRPVDKSTKHTKSFKSSHEKQRTEAEFDELMEKRSKYHTNNTSKTDIKRTKRIPYPESSSTESSSDLIILTTKPQKITNISKVHHRSYKYENNSDSLSQTDENFEKSDQYSKLGKKVNKLIGITNHIQGDFETTHGNLSLSQLSMLHESLLDEERKLRK</sequence>
<organism evidence="3 4">
    <name type="scientific">Trichomonas vaginalis (strain ATCC PRA-98 / G3)</name>
    <dbReference type="NCBI Taxonomy" id="412133"/>
    <lineage>
        <taxon>Eukaryota</taxon>
        <taxon>Metamonada</taxon>
        <taxon>Parabasalia</taxon>
        <taxon>Trichomonadida</taxon>
        <taxon>Trichomonadidae</taxon>
        <taxon>Trichomonas</taxon>
    </lineage>
</organism>
<dbReference type="Proteomes" id="UP000001542">
    <property type="component" value="Unassembled WGS sequence"/>
</dbReference>
<evidence type="ECO:0000256" key="2">
    <source>
        <dbReference type="SAM" id="MobiDB-lite"/>
    </source>
</evidence>
<dbReference type="AlphaFoldDB" id="A2EQK3"/>
<dbReference type="VEuPathDB" id="TrichDB:TVAG_191470"/>
<accession>A2EQK3</accession>
<evidence type="ECO:0000313" key="3">
    <source>
        <dbReference type="EMBL" id="EAY05050.1"/>
    </source>
</evidence>
<evidence type="ECO:0000313" key="4">
    <source>
        <dbReference type="Proteomes" id="UP000001542"/>
    </source>
</evidence>
<proteinExistence type="predicted"/>
<feature type="compositionally biased region" description="Basic and acidic residues" evidence="2">
    <location>
        <begin position="269"/>
        <end position="287"/>
    </location>
</feature>